<protein>
    <submittedName>
        <fullName evidence="1">Uncharacterized protein</fullName>
    </submittedName>
</protein>
<evidence type="ECO:0000313" key="1">
    <source>
        <dbReference type="EMBL" id="UQT53837.1"/>
    </source>
</evidence>
<gene>
    <name evidence="1" type="ORF">M4V62_01400</name>
</gene>
<organism evidence="1 2">
    <name type="scientific">Streptomyces durmitorensis</name>
    <dbReference type="NCBI Taxonomy" id="319947"/>
    <lineage>
        <taxon>Bacteria</taxon>
        <taxon>Bacillati</taxon>
        <taxon>Actinomycetota</taxon>
        <taxon>Actinomycetes</taxon>
        <taxon>Kitasatosporales</taxon>
        <taxon>Streptomycetaceae</taxon>
        <taxon>Streptomyces</taxon>
    </lineage>
</organism>
<dbReference type="Proteomes" id="UP000829992">
    <property type="component" value="Chromosome"/>
</dbReference>
<keyword evidence="2" id="KW-1185">Reference proteome</keyword>
<proteinExistence type="predicted"/>
<sequence length="86" mass="9756">MFSLDLTRQFDIIDAAGEHAHYVQVHCVISYMPTPALRSLGSFEAWFFHDAGDDLAPWAAIRESRPMWALLRELGPSSVDVHEEQV</sequence>
<name>A0ABY4PJL2_9ACTN</name>
<evidence type="ECO:0000313" key="2">
    <source>
        <dbReference type="Proteomes" id="UP000829992"/>
    </source>
</evidence>
<dbReference type="RefSeq" id="WP_249585335.1">
    <property type="nucleotide sequence ID" value="NZ_BAAAQL010000045.1"/>
</dbReference>
<accession>A0ABY4PJL2</accession>
<dbReference type="EMBL" id="CP097289">
    <property type="protein sequence ID" value="UQT53837.1"/>
    <property type="molecule type" value="Genomic_DNA"/>
</dbReference>
<reference evidence="1 2" key="1">
    <citation type="submission" date="2022-05" db="EMBL/GenBank/DDBJ databases">
        <authorList>
            <person name="Zhou X."/>
            <person name="Li K."/>
            <person name="Man Y."/>
        </authorList>
    </citation>
    <scope>NUCLEOTIDE SEQUENCE [LARGE SCALE GENOMIC DNA]</scope>
    <source>
        <strain evidence="1 2">MS405</strain>
    </source>
</reference>